<dbReference type="PRINTS" id="PR00420">
    <property type="entry name" value="RNGMNOXGNASE"/>
</dbReference>
<evidence type="ECO:0000313" key="9">
    <source>
        <dbReference type="EMBL" id="ACT49832.1"/>
    </source>
</evidence>
<evidence type="ECO:0000256" key="2">
    <source>
        <dbReference type="ARBA" id="ARBA00004749"/>
    </source>
</evidence>
<comment type="similarity">
    <text evidence="3">Belongs to the UbiH/COQ6 family.</text>
</comment>
<evidence type="ECO:0000256" key="6">
    <source>
        <dbReference type="ARBA" id="ARBA00023002"/>
    </source>
</evidence>
<dbReference type="KEGG" id="mei:Msip34_0584"/>
<dbReference type="InterPro" id="IPR018168">
    <property type="entry name" value="Ubi_Hdrlase_CS"/>
</dbReference>
<dbReference type="RefSeq" id="WP_015829463.1">
    <property type="nucleotide sequence ID" value="NC_012969.1"/>
</dbReference>
<feature type="domain" description="FAD-binding" evidence="8">
    <location>
        <begin position="5"/>
        <end position="336"/>
    </location>
</feature>
<dbReference type="NCBIfam" id="TIGR01988">
    <property type="entry name" value="Ubi-OHases"/>
    <property type="match status" value="1"/>
</dbReference>
<dbReference type="UniPathway" id="UPA00232"/>
<evidence type="ECO:0000259" key="8">
    <source>
        <dbReference type="Pfam" id="PF01494"/>
    </source>
</evidence>
<dbReference type="PANTHER" id="PTHR43876">
    <property type="entry name" value="UBIQUINONE BIOSYNTHESIS MONOOXYGENASE COQ6, MITOCHONDRIAL"/>
    <property type="match status" value="1"/>
</dbReference>
<dbReference type="InterPro" id="IPR010971">
    <property type="entry name" value="UbiH/COQ6"/>
</dbReference>
<dbReference type="EMBL" id="CP001674">
    <property type="protein sequence ID" value="ACT49832.1"/>
    <property type="molecule type" value="Genomic_DNA"/>
</dbReference>
<sequence length="386" mass="41678" precursor="true">MSTRAEMVVVGGGLVGLATALAATHQGMHAILLDRAARSSEELTHDWDSRIYAITPGNAEWLAALGVWSRIPAERICPIDRMMVWGDSDQDQLHFDAEDIGASQLGFIVENSALQQALLQALDEAGVDMRFATACAGASFSDKAATLTLESGEKISADLLVAADGGASWVRQQAGISSDKHVYAQQGLVANFETTLLHGNIARQWLNKDGILAWLPLPGNRISIVWSTEGAKELLALDAAALEARVAEAGQRALGALRLITPAAAFPLVKQTSHVLVKPHLALVGDAAHQVHPLAGQGVNLGFRDVVSLMHSLTRRHALQSWGDIQLLRHYERSRKTDMVSLQGLTHGLQLLFASEHPVLRRLRNHGMRLVDASALKKPLIQHAII</sequence>
<keyword evidence="4" id="KW-0285">Flavoprotein</keyword>
<name>C6X9L2_METGS</name>
<organism evidence="9 10">
    <name type="scientific">Methylovorus glucosotrophus (strain SIP3-4)</name>
    <dbReference type="NCBI Taxonomy" id="582744"/>
    <lineage>
        <taxon>Bacteria</taxon>
        <taxon>Pseudomonadati</taxon>
        <taxon>Pseudomonadota</taxon>
        <taxon>Betaproteobacteria</taxon>
        <taxon>Nitrosomonadales</taxon>
        <taxon>Methylophilaceae</taxon>
        <taxon>Methylovorus</taxon>
    </lineage>
</organism>
<dbReference type="InterPro" id="IPR036188">
    <property type="entry name" value="FAD/NAD-bd_sf"/>
</dbReference>
<dbReference type="Pfam" id="PF01494">
    <property type="entry name" value="FAD_binding_3"/>
    <property type="match status" value="1"/>
</dbReference>
<evidence type="ECO:0000256" key="1">
    <source>
        <dbReference type="ARBA" id="ARBA00001974"/>
    </source>
</evidence>
<evidence type="ECO:0000256" key="4">
    <source>
        <dbReference type="ARBA" id="ARBA00022630"/>
    </source>
</evidence>
<reference evidence="9 10" key="2">
    <citation type="journal article" date="2011" name="J. Bacteriol.">
        <title>Genomes of three methylotrophs from a single niche uncover genetic and metabolic divergence of Methylophilaceae.</title>
        <authorList>
            <person name="Lapidus A."/>
            <person name="Clum A."/>
            <person name="Labutti K."/>
            <person name="Kaluzhnaya M.G."/>
            <person name="Lim S."/>
            <person name="Beck D.A."/>
            <person name="Glavina Del Rio T."/>
            <person name="Nolan M."/>
            <person name="Mavromatis K."/>
            <person name="Huntemann M."/>
            <person name="Lucas S."/>
            <person name="Lidstrom M.E."/>
            <person name="Ivanova N."/>
            <person name="Chistoserdova L."/>
        </authorList>
    </citation>
    <scope>NUCLEOTIDE SEQUENCE [LARGE SCALE GENOMIC DNA]</scope>
    <source>
        <strain evidence="9 10">SIP3-4</strain>
    </source>
</reference>
<dbReference type="STRING" id="582744.Msip34_0584"/>
<evidence type="ECO:0000256" key="5">
    <source>
        <dbReference type="ARBA" id="ARBA00022827"/>
    </source>
</evidence>
<dbReference type="GO" id="GO:0016705">
    <property type="term" value="F:oxidoreductase activity, acting on paired donors, with incorporation or reduction of molecular oxygen"/>
    <property type="evidence" value="ECO:0007669"/>
    <property type="project" value="InterPro"/>
</dbReference>
<comment type="cofactor">
    <cofactor evidence="1">
        <name>FAD</name>
        <dbReference type="ChEBI" id="CHEBI:57692"/>
    </cofactor>
</comment>
<keyword evidence="5" id="KW-0274">FAD</keyword>
<dbReference type="Gene3D" id="3.50.50.60">
    <property type="entry name" value="FAD/NAD(P)-binding domain"/>
    <property type="match status" value="2"/>
</dbReference>
<dbReference type="AlphaFoldDB" id="C6X9L2"/>
<dbReference type="PROSITE" id="PS01304">
    <property type="entry name" value="UBIH"/>
    <property type="match status" value="1"/>
</dbReference>
<dbReference type="GO" id="GO:0004497">
    <property type="term" value="F:monooxygenase activity"/>
    <property type="evidence" value="ECO:0007669"/>
    <property type="project" value="UniProtKB-KW"/>
</dbReference>
<accession>C6X9L2</accession>
<dbReference type="PANTHER" id="PTHR43876:SF7">
    <property type="entry name" value="UBIQUINONE BIOSYNTHESIS MONOOXYGENASE COQ6, MITOCHONDRIAL"/>
    <property type="match status" value="1"/>
</dbReference>
<dbReference type="HOGENOM" id="CLU_009665_8_3_4"/>
<comment type="pathway">
    <text evidence="2">Cofactor biosynthesis; ubiquinone biosynthesis.</text>
</comment>
<dbReference type="InterPro" id="IPR002938">
    <property type="entry name" value="FAD-bd"/>
</dbReference>
<dbReference type="SUPFAM" id="SSF51905">
    <property type="entry name" value="FAD/NAD(P)-binding domain"/>
    <property type="match status" value="1"/>
</dbReference>
<dbReference type="GO" id="GO:0006744">
    <property type="term" value="P:ubiquinone biosynthetic process"/>
    <property type="evidence" value="ECO:0007669"/>
    <property type="project" value="UniProtKB-UniPathway"/>
</dbReference>
<proteinExistence type="inferred from homology"/>
<reference evidence="10" key="1">
    <citation type="submission" date="2009-07" db="EMBL/GenBank/DDBJ databases">
        <title>Complete sequence of chromosome of Methylovorus sp. SIP3-4.</title>
        <authorList>
            <person name="Lucas S."/>
            <person name="Copeland A."/>
            <person name="Lapidus A."/>
            <person name="Glavina del Rio T."/>
            <person name="Tice H."/>
            <person name="Bruce D."/>
            <person name="Goodwin L."/>
            <person name="Pitluck S."/>
            <person name="Clum A."/>
            <person name="Larimer F."/>
            <person name="Land M."/>
            <person name="Hauser L."/>
            <person name="Kyrpides N."/>
            <person name="Mikhailova N."/>
            <person name="Kayluzhnaya M."/>
            <person name="Chistoserdova L."/>
        </authorList>
    </citation>
    <scope>NUCLEOTIDE SEQUENCE [LARGE SCALE GENOMIC DNA]</scope>
    <source>
        <strain evidence="10">SIP3-4</strain>
    </source>
</reference>
<dbReference type="GO" id="GO:0071949">
    <property type="term" value="F:FAD binding"/>
    <property type="evidence" value="ECO:0007669"/>
    <property type="project" value="InterPro"/>
</dbReference>
<gene>
    <name evidence="9" type="ordered locus">Msip34_0584</name>
</gene>
<dbReference type="InterPro" id="IPR051205">
    <property type="entry name" value="UbiH/COQ6_monooxygenase"/>
</dbReference>
<keyword evidence="9" id="KW-0830">Ubiquinone</keyword>
<keyword evidence="10" id="KW-1185">Reference proteome</keyword>
<dbReference type="eggNOG" id="COG0654">
    <property type="taxonomic scope" value="Bacteria"/>
</dbReference>
<evidence type="ECO:0000313" key="10">
    <source>
        <dbReference type="Proteomes" id="UP000002743"/>
    </source>
</evidence>
<keyword evidence="7" id="KW-0503">Monooxygenase</keyword>
<dbReference type="Proteomes" id="UP000002743">
    <property type="component" value="Chromosome"/>
</dbReference>
<keyword evidence="6" id="KW-0560">Oxidoreductase</keyword>
<evidence type="ECO:0000256" key="3">
    <source>
        <dbReference type="ARBA" id="ARBA00005349"/>
    </source>
</evidence>
<protein>
    <submittedName>
        <fullName evidence="9">Ubiquinone biosynthesis hydroxylase, UbiH/UbiF/VisC/COQ6 family</fullName>
    </submittedName>
</protein>
<evidence type="ECO:0000256" key="7">
    <source>
        <dbReference type="ARBA" id="ARBA00023033"/>
    </source>
</evidence>